<dbReference type="eggNOG" id="COG3847">
    <property type="taxonomic scope" value="Bacteria"/>
</dbReference>
<name>Q2KDR0_RHIEC</name>
<dbReference type="HOGENOM" id="CLU_171854_5_2_5"/>
<keyword evidence="3" id="KW-1185">Reference proteome</keyword>
<sequence>MRFIRSTATVGGRAEHQLELGVPMTKLFSRFLKDESGATAIEYGLIAALISVALIAGATSLGGKIGDTFNNLSDRMDDAATKAAATTTTTP</sequence>
<evidence type="ECO:0000313" key="2">
    <source>
        <dbReference type="EMBL" id="ABC89026.1"/>
    </source>
</evidence>
<evidence type="ECO:0000256" key="1">
    <source>
        <dbReference type="SAM" id="Phobius"/>
    </source>
</evidence>
<accession>Q2KDR0</accession>
<reference evidence="2 3" key="1">
    <citation type="journal article" date="2006" name="Proc. Natl. Acad. Sci. U.S.A.">
        <title>The partitioned Rhizobium etli genome: genetic and metabolic redundancy in seven interacting replicons.</title>
        <authorList>
            <person name="Gonzalez V."/>
            <person name="Santamaria R.I."/>
            <person name="Bustos P."/>
            <person name="Hernandez-Gonzalez I."/>
            <person name="Medrano-Soto A."/>
            <person name="Moreno-Hagelsieb G."/>
            <person name="Janga S.C."/>
            <person name="Ramirez M.A."/>
            <person name="Jimenez-Jacinto V."/>
            <person name="Collado-Vides J."/>
            <person name="Davila G."/>
        </authorList>
    </citation>
    <scope>NUCLEOTIDE SEQUENCE [LARGE SCALE GENOMIC DNA]</scope>
    <source>
        <strain evidence="3">ATCC 51251 / DSM 11541 / JCM 21823 / NBRC 15573 / CFN 42</strain>
    </source>
</reference>
<dbReference type="Proteomes" id="UP000001936">
    <property type="component" value="Chromosome"/>
</dbReference>
<evidence type="ECO:0000313" key="3">
    <source>
        <dbReference type="Proteomes" id="UP000001936"/>
    </source>
</evidence>
<feature type="transmembrane region" description="Helical" evidence="1">
    <location>
        <begin position="40"/>
        <end position="61"/>
    </location>
</feature>
<keyword evidence="1" id="KW-0472">Membrane</keyword>
<dbReference type="KEGG" id="ret:RHE_CH00202"/>
<dbReference type="AlphaFoldDB" id="Q2KDR0"/>
<keyword evidence="1" id="KW-0812">Transmembrane</keyword>
<organism evidence="2 3">
    <name type="scientific">Rhizobium etli (strain ATCC 51251 / DSM 11541 / JCM 21823 / NBRC 15573 / CFN 42)</name>
    <dbReference type="NCBI Taxonomy" id="347834"/>
    <lineage>
        <taxon>Bacteria</taxon>
        <taxon>Pseudomonadati</taxon>
        <taxon>Pseudomonadota</taxon>
        <taxon>Alphaproteobacteria</taxon>
        <taxon>Hyphomicrobiales</taxon>
        <taxon>Rhizobiaceae</taxon>
        <taxon>Rhizobium/Agrobacterium group</taxon>
        <taxon>Rhizobium</taxon>
    </lineage>
</organism>
<dbReference type="Pfam" id="PF04964">
    <property type="entry name" value="Flp_Fap"/>
    <property type="match status" value="1"/>
</dbReference>
<proteinExistence type="predicted"/>
<gene>
    <name evidence="2" type="primary">pilA</name>
    <name evidence="2" type="ordered locus">RHE_CH00202</name>
</gene>
<dbReference type="EMBL" id="CP000133">
    <property type="protein sequence ID" value="ABC89026.1"/>
    <property type="molecule type" value="Genomic_DNA"/>
</dbReference>
<keyword evidence="1" id="KW-1133">Transmembrane helix</keyword>
<dbReference type="InterPro" id="IPR007047">
    <property type="entry name" value="Flp_Fap"/>
</dbReference>
<protein>
    <submittedName>
        <fullName evidence="2">Component of type IV pilus, pilin subunit protein</fullName>
    </submittedName>
</protein>